<dbReference type="GO" id="GO:0008270">
    <property type="term" value="F:zinc ion binding"/>
    <property type="evidence" value="ECO:0007669"/>
    <property type="project" value="InterPro"/>
</dbReference>
<reference evidence="9 10" key="1">
    <citation type="submission" date="2013-03" db="EMBL/GenBank/DDBJ databases">
        <title>Salinisphaera hydrothermalis C41B8 Genome Sequencing.</title>
        <authorList>
            <person name="Li C."/>
            <person name="Lai Q."/>
            <person name="Shao Z."/>
        </authorList>
    </citation>
    <scope>NUCLEOTIDE SEQUENCE [LARGE SCALE GENOMIC DNA]</scope>
    <source>
        <strain evidence="9 10">C41B8</strain>
    </source>
</reference>
<evidence type="ECO:0000256" key="5">
    <source>
        <dbReference type="ARBA" id="ARBA00023002"/>
    </source>
</evidence>
<evidence type="ECO:0000256" key="4">
    <source>
        <dbReference type="ARBA" id="ARBA00022833"/>
    </source>
</evidence>
<dbReference type="InterPro" id="IPR013149">
    <property type="entry name" value="ADH-like_C"/>
</dbReference>
<dbReference type="SMART" id="SM00829">
    <property type="entry name" value="PKS_ER"/>
    <property type="match status" value="1"/>
</dbReference>
<dbReference type="eggNOG" id="COG1064">
    <property type="taxonomic scope" value="Bacteria"/>
</dbReference>
<dbReference type="SUPFAM" id="SSF51735">
    <property type="entry name" value="NAD(P)-binding Rossmann-fold domains"/>
    <property type="match status" value="1"/>
</dbReference>
<evidence type="ECO:0000256" key="1">
    <source>
        <dbReference type="ARBA" id="ARBA00001947"/>
    </source>
</evidence>
<evidence type="ECO:0000259" key="8">
    <source>
        <dbReference type="SMART" id="SM00829"/>
    </source>
</evidence>
<keyword evidence="5" id="KW-0560">Oxidoreductase</keyword>
<dbReference type="PROSITE" id="PS00059">
    <property type="entry name" value="ADH_ZINC"/>
    <property type="match status" value="1"/>
</dbReference>
<dbReference type="Pfam" id="PF00107">
    <property type="entry name" value="ADH_zinc_N"/>
    <property type="match status" value="1"/>
</dbReference>
<dbReference type="PANTHER" id="PTHR42940">
    <property type="entry name" value="ALCOHOL DEHYDROGENASE 1-RELATED"/>
    <property type="match status" value="1"/>
</dbReference>
<comment type="caution">
    <text evidence="9">The sequence shown here is derived from an EMBL/GenBank/DDBJ whole genome shotgun (WGS) entry which is preliminary data.</text>
</comment>
<dbReference type="STRING" id="1304275.C41B8_14625"/>
<evidence type="ECO:0000256" key="3">
    <source>
        <dbReference type="ARBA" id="ARBA00022723"/>
    </source>
</evidence>
<dbReference type="SUPFAM" id="SSF50129">
    <property type="entry name" value="GroES-like"/>
    <property type="match status" value="1"/>
</dbReference>
<dbReference type="EMBL" id="APNK01000028">
    <property type="protein sequence ID" value="KEZ76487.1"/>
    <property type="molecule type" value="Genomic_DNA"/>
</dbReference>
<proteinExistence type="inferred from homology"/>
<keyword evidence="4 7" id="KW-0862">Zinc</keyword>
<dbReference type="FunFam" id="3.40.50.720:FF:000039">
    <property type="entry name" value="Alcohol dehydrogenase AdhP"/>
    <property type="match status" value="1"/>
</dbReference>
<comment type="cofactor">
    <cofactor evidence="1 7">
        <name>Zn(2+)</name>
        <dbReference type="ChEBI" id="CHEBI:29105"/>
    </cofactor>
</comment>
<keyword evidence="3 7" id="KW-0479">Metal-binding</keyword>
<dbReference type="AlphaFoldDB" id="A0A084IIF3"/>
<dbReference type="RefSeq" id="WP_037339809.1">
    <property type="nucleotide sequence ID" value="NZ_APNK01000028.1"/>
</dbReference>
<name>A0A084IIF3_SALHC</name>
<organism evidence="9 10">
    <name type="scientific">Salinisphaera hydrothermalis (strain C41B8)</name>
    <dbReference type="NCBI Taxonomy" id="1304275"/>
    <lineage>
        <taxon>Bacteria</taxon>
        <taxon>Pseudomonadati</taxon>
        <taxon>Pseudomonadota</taxon>
        <taxon>Gammaproteobacteria</taxon>
        <taxon>Salinisphaerales</taxon>
        <taxon>Salinisphaeraceae</taxon>
        <taxon>Salinisphaera</taxon>
    </lineage>
</organism>
<dbReference type="Pfam" id="PF08240">
    <property type="entry name" value="ADH_N"/>
    <property type="match status" value="1"/>
</dbReference>
<protein>
    <submittedName>
        <fullName evidence="9">Zinc-type alcohol dehydrogenase</fullName>
    </submittedName>
</protein>
<dbReference type="CDD" id="cd08296">
    <property type="entry name" value="CAD_like"/>
    <property type="match status" value="1"/>
</dbReference>
<dbReference type="GO" id="GO:0004022">
    <property type="term" value="F:alcohol dehydrogenase (NAD+) activity"/>
    <property type="evidence" value="ECO:0007669"/>
    <property type="project" value="TreeGrafter"/>
</dbReference>
<dbReference type="PATRIC" id="fig|1304275.5.peg.2989"/>
<dbReference type="InterPro" id="IPR002328">
    <property type="entry name" value="ADH_Zn_CS"/>
</dbReference>
<dbReference type="GO" id="GO:0005737">
    <property type="term" value="C:cytoplasm"/>
    <property type="evidence" value="ECO:0007669"/>
    <property type="project" value="TreeGrafter"/>
</dbReference>
<dbReference type="InterPro" id="IPR013154">
    <property type="entry name" value="ADH-like_N"/>
</dbReference>
<evidence type="ECO:0000313" key="9">
    <source>
        <dbReference type="EMBL" id="KEZ76487.1"/>
    </source>
</evidence>
<accession>A0A084IIF3</accession>
<dbReference type="InterPro" id="IPR011032">
    <property type="entry name" value="GroES-like_sf"/>
</dbReference>
<sequence length="338" mass="35824">MSQMRVAQINKAGAEFELVSRGIPDPGPEQVRIRVAACGICHSDAFVVDGGFPGLQYPRVPGHEVIGTIDALGDDIDHWQSGQRVGVGWHGGHCFSCESCRSGDFVTCENQQICGISYDGGYAEYMIAPVEALVAIPEALSSVEAAPLLCAGVTTYNGMRHTGAKAGDVVAIQGIGGLGHLAIQYAHAMGFHTVALSRGTDKKDLALELGADTYIDTEAENAVEALQKLGGARVIVATAPNPKLMSSVIDGLGVNGQLLVLGASPEPIEVSPFQLLMARRSVAGHPSGAPHDSEDTLNFSALRDIKTRIETYPLDEVNAAYKRMIENEARFRVVLTMA</sequence>
<dbReference type="Gene3D" id="3.40.50.720">
    <property type="entry name" value="NAD(P)-binding Rossmann-like Domain"/>
    <property type="match status" value="1"/>
</dbReference>
<dbReference type="InterPro" id="IPR036291">
    <property type="entry name" value="NAD(P)-bd_dom_sf"/>
</dbReference>
<comment type="similarity">
    <text evidence="2 7">Belongs to the zinc-containing alcohol dehydrogenase family.</text>
</comment>
<feature type="domain" description="Enoyl reductase (ER)" evidence="8">
    <location>
        <begin position="13"/>
        <end position="335"/>
    </location>
</feature>
<keyword evidence="10" id="KW-1185">Reference proteome</keyword>
<gene>
    <name evidence="9" type="ORF">C41B8_14625</name>
</gene>
<dbReference type="PANTHER" id="PTHR42940:SF7">
    <property type="entry name" value="ALCOHOL DEHYDROGENASE-LIKE N-TERMINAL DOMAIN-CONTAINING PROTEIN"/>
    <property type="match status" value="1"/>
</dbReference>
<dbReference type="Gene3D" id="3.90.180.10">
    <property type="entry name" value="Medium-chain alcohol dehydrogenases, catalytic domain"/>
    <property type="match status" value="1"/>
</dbReference>
<dbReference type="InterPro" id="IPR020843">
    <property type="entry name" value="ER"/>
</dbReference>
<evidence type="ECO:0000256" key="2">
    <source>
        <dbReference type="ARBA" id="ARBA00008072"/>
    </source>
</evidence>
<evidence type="ECO:0000313" key="10">
    <source>
        <dbReference type="Proteomes" id="UP000028302"/>
    </source>
</evidence>
<keyword evidence="6" id="KW-0520">NAD</keyword>
<dbReference type="OrthoDB" id="9771084at2"/>
<evidence type="ECO:0000256" key="6">
    <source>
        <dbReference type="ARBA" id="ARBA00023027"/>
    </source>
</evidence>
<evidence type="ECO:0000256" key="7">
    <source>
        <dbReference type="RuleBase" id="RU361277"/>
    </source>
</evidence>
<dbReference type="Proteomes" id="UP000028302">
    <property type="component" value="Unassembled WGS sequence"/>
</dbReference>